<evidence type="ECO:0000259" key="5">
    <source>
        <dbReference type="PROSITE" id="PS50931"/>
    </source>
</evidence>
<evidence type="ECO:0000313" key="7">
    <source>
        <dbReference type="Proteomes" id="UP001185737"/>
    </source>
</evidence>
<dbReference type="InterPro" id="IPR036390">
    <property type="entry name" value="WH_DNA-bd_sf"/>
</dbReference>
<keyword evidence="4" id="KW-0804">Transcription</keyword>
<dbReference type="Proteomes" id="UP001185737">
    <property type="component" value="Unassembled WGS sequence"/>
</dbReference>
<dbReference type="PANTHER" id="PTHR30419:SF28">
    <property type="entry name" value="HTH-TYPE TRANSCRIPTIONAL REGULATOR BSDA"/>
    <property type="match status" value="1"/>
</dbReference>
<name>A0ABU4CR80_RHOJO</name>
<dbReference type="Pfam" id="PF03466">
    <property type="entry name" value="LysR_substrate"/>
    <property type="match status" value="1"/>
</dbReference>
<evidence type="ECO:0000256" key="3">
    <source>
        <dbReference type="ARBA" id="ARBA00023125"/>
    </source>
</evidence>
<comment type="similarity">
    <text evidence="1">Belongs to the LysR transcriptional regulatory family.</text>
</comment>
<dbReference type="Gene3D" id="1.10.10.10">
    <property type="entry name" value="Winged helix-like DNA-binding domain superfamily/Winged helix DNA-binding domain"/>
    <property type="match status" value="1"/>
</dbReference>
<reference evidence="6 7" key="1">
    <citation type="submission" date="2023-10" db="EMBL/GenBank/DDBJ databases">
        <title>Development of a sustainable strategy for remediation of hydrocarbon-contaminated territories based on the waste exchange concept.</title>
        <authorList>
            <person name="Krivoruchko A."/>
        </authorList>
    </citation>
    <scope>NUCLEOTIDE SEQUENCE [LARGE SCALE GENOMIC DNA]</scope>
    <source>
        <strain evidence="6 7">IEGM 60</strain>
    </source>
</reference>
<evidence type="ECO:0000313" key="6">
    <source>
        <dbReference type="EMBL" id="MDV6286071.1"/>
    </source>
</evidence>
<keyword evidence="7" id="KW-1185">Reference proteome</keyword>
<dbReference type="PROSITE" id="PS50931">
    <property type="entry name" value="HTH_LYSR"/>
    <property type="match status" value="1"/>
</dbReference>
<organism evidence="6 7">
    <name type="scientific">Rhodococcus jostii</name>
    <dbReference type="NCBI Taxonomy" id="132919"/>
    <lineage>
        <taxon>Bacteria</taxon>
        <taxon>Bacillati</taxon>
        <taxon>Actinomycetota</taxon>
        <taxon>Actinomycetes</taxon>
        <taxon>Mycobacteriales</taxon>
        <taxon>Nocardiaceae</taxon>
        <taxon>Rhodococcus</taxon>
    </lineage>
</organism>
<dbReference type="Pfam" id="PF00126">
    <property type="entry name" value="HTH_1"/>
    <property type="match status" value="1"/>
</dbReference>
<keyword evidence="2" id="KW-0805">Transcription regulation</keyword>
<evidence type="ECO:0000256" key="1">
    <source>
        <dbReference type="ARBA" id="ARBA00009437"/>
    </source>
</evidence>
<feature type="domain" description="HTH lysR-type" evidence="5">
    <location>
        <begin position="26"/>
        <end position="83"/>
    </location>
</feature>
<dbReference type="SUPFAM" id="SSF53850">
    <property type="entry name" value="Periplasmic binding protein-like II"/>
    <property type="match status" value="1"/>
</dbReference>
<proteinExistence type="inferred from homology"/>
<keyword evidence="3" id="KW-0238">DNA-binding</keyword>
<evidence type="ECO:0000256" key="4">
    <source>
        <dbReference type="ARBA" id="ARBA00023163"/>
    </source>
</evidence>
<evidence type="ECO:0000256" key="2">
    <source>
        <dbReference type="ARBA" id="ARBA00023015"/>
    </source>
</evidence>
<dbReference type="InterPro" id="IPR036388">
    <property type="entry name" value="WH-like_DNA-bd_sf"/>
</dbReference>
<dbReference type="SUPFAM" id="SSF46785">
    <property type="entry name" value="Winged helix' DNA-binding domain"/>
    <property type="match status" value="1"/>
</dbReference>
<accession>A0ABU4CR80</accession>
<protein>
    <submittedName>
        <fullName evidence="6">LysR family transcriptional regulator</fullName>
    </submittedName>
</protein>
<dbReference type="InterPro" id="IPR005119">
    <property type="entry name" value="LysR_subst-bd"/>
</dbReference>
<dbReference type="InterPro" id="IPR000847">
    <property type="entry name" value="LysR_HTH_N"/>
</dbReference>
<dbReference type="Gene3D" id="3.40.190.290">
    <property type="match status" value="1"/>
</dbReference>
<sequence length="325" mass="36339">MDTRFVCGSWTPIRLWRYERKCFTTMELRELEWFVILARTENVTNAATHLHISQPTMSRALARIERQLGVKLFDRNQNRIRLNKYGEIYRAHAVRAMQELTQGEERIRTLVDPERGVVSLGFLHSFGSWLVPSLLDQYHLVAPLTTFELEGGAADAIVDAVRNGRIDVGFVAPRPNAEDLAWVPLGRELLCLEVPPGDEFADRESITIAEIAGRPMIALGPSYGLRQVVDRLFDEAGLTPTIGIEATELSTLRALVRHGRGIAIVPVPQADQQSPTVTIPISDANAFRFYGAITRNYGPTGTPARAFLEFVTGHFASSDIDREDE</sequence>
<gene>
    <name evidence="6" type="ORF">R3Q59_36935</name>
</gene>
<dbReference type="RefSeq" id="WP_241031738.1">
    <property type="nucleotide sequence ID" value="NZ_JAWLKA010000032.1"/>
</dbReference>
<dbReference type="EMBL" id="JAWLKA010000032">
    <property type="protein sequence ID" value="MDV6286071.1"/>
    <property type="molecule type" value="Genomic_DNA"/>
</dbReference>
<comment type="caution">
    <text evidence="6">The sequence shown here is derived from an EMBL/GenBank/DDBJ whole genome shotgun (WGS) entry which is preliminary data.</text>
</comment>
<dbReference type="PANTHER" id="PTHR30419">
    <property type="entry name" value="HTH-TYPE TRANSCRIPTIONAL REGULATOR YBHD"/>
    <property type="match status" value="1"/>
</dbReference>
<dbReference type="PRINTS" id="PR00039">
    <property type="entry name" value="HTHLYSR"/>
</dbReference>
<dbReference type="InterPro" id="IPR050950">
    <property type="entry name" value="HTH-type_LysR_regulators"/>
</dbReference>